<dbReference type="SUPFAM" id="SSF52540">
    <property type="entry name" value="P-loop containing nucleoside triphosphate hydrolases"/>
    <property type="match status" value="1"/>
</dbReference>
<dbReference type="InterPro" id="IPR041569">
    <property type="entry name" value="AAA_lid_3"/>
</dbReference>
<dbReference type="Pfam" id="PF17862">
    <property type="entry name" value="AAA_lid_3"/>
    <property type="match status" value="1"/>
</dbReference>
<dbReference type="EnsemblMetazoa" id="SMAR010462-RA">
    <property type="protein sequence ID" value="SMAR010462-PA"/>
    <property type="gene ID" value="SMAR010462"/>
</dbReference>
<evidence type="ECO:0000256" key="5">
    <source>
        <dbReference type="ARBA" id="ARBA00022840"/>
    </source>
</evidence>
<dbReference type="PANTHER" id="PTHR23074:SF78">
    <property type="entry name" value="KATANIN P60 ATPASE-CONTAINING SUBUNIT A-LIKE 2"/>
    <property type="match status" value="1"/>
</dbReference>
<dbReference type="InterPro" id="IPR050304">
    <property type="entry name" value="MT-severing_AAA_ATPase"/>
</dbReference>
<dbReference type="PROSITE" id="PS00674">
    <property type="entry name" value="AAA"/>
    <property type="match status" value="1"/>
</dbReference>
<comment type="function">
    <text evidence="8">Severs microtubules in vitro in an ATP-dependent manner. This activity may promote rapid reorganization of cellular microtubule arrays.</text>
</comment>
<dbReference type="HOGENOM" id="CLU_000688_21_1_1"/>
<dbReference type="SMART" id="SM00667">
    <property type="entry name" value="LisH"/>
    <property type="match status" value="1"/>
</dbReference>
<organism evidence="10 11">
    <name type="scientific">Strigamia maritima</name>
    <name type="common">European centipede</name>
    <name type="synonym">Geophilus maritimus</name>
    <dbReference type="NCBI Taxonomy" id="126957"/>
    <lineage>
        <taxon>Eukaryota</taxon>
        <taxon>Metazoa</taxon>
        <taxon>Ecdysozoa</taxon>
        <taxon>Arthropoda</taxon>
        <taxon>Myriapoda</taxon>
        <taxon>Chilopoda</taxon>
        <taxon>Pleurostigmophora</taxon>
        <taxon>Geophilomorpha</taxon>
        <taxon>Linotaeniidae</taxon>
        <taxon>Strigamia</taxon>
    </lineage>
</organism>
<dbReference type="GO" id="GO:0016887">
    <property type="term" value="F:ATP hydrolysis activity"/>
    <property type="evidence" value="ECO:0007669"/>
    <property type="project" value="InterPro"/>
</dbReference>
<dbReference type="InterPro" id="IPR006594">
    <property type="entry name" value="LisH"/>
</dbReference>
<feature type="binding site" evidence="8">
    <location>
        <begin position="270"/>
        <end position="277"/>
    </location>
    <ligand>
        <name>ATP</name>
        <dbReference type="ChEBI" id="CHEBI:30616"/>
    </ligand>
</feature>
<keyword evidence="11" id="KW-1185">Reference proteome</keyword>
<dbReference type="InterPro" id="IPR027417">
    <property type="entry name" value="P-loop_NTPase"/>
</dbReference>
<dbReference type="InterPro" id="IPR027497">
    <property type="entry name" value="Katanin_p60_AL2"/>
</dbReference>
<dbReference type="GO" id="GO:0005524">
    <property type="term" value="F:ATP binding"/>
    <property type="evidence" value="ECO:0007669"/>
    <property type="project" value="UniProtKB-KW"/>
</dbReference>
<evidence type="ECO:0000313" key="11">
    <source>
        <dbReference type="Proteomes" id="UP000014500"/>
    </source>
</evidence>
<reference evidence="11" key="1">
    <citation type="submission" date="2011-05" db="EMBL/GenBank/DDBJ databases">
        <authorList>
            <person name="Richards S.R."/>
            <person name="Qu J."/>
            <person name="Jiang H."/>
            <person name="Jhangiani S.N."/>
            <person name="Agravi P."/>
            <person name="Goodspeed R."/>
            <person name="Gross S."/>
            <person name="Mandapat C."/>
            <person name="Jackson L."/>
            <person name="Mathew T."/>
            <person name="Pu L."/>
            <person name="Thornton R."/>
            <person name="Saada N."/>
            <person name="Wilczek-Boney K.B."/>
            <person name="Lee S."/>
            <person name="Kovar C."/>
            <person name="Wu Y."/>
            <person name="Scherer S.E."/>
            <person name="Worley K.C."/>
            <person name="Muzny D.M."/>
            <person name="Gibbs R."/>
        </authorList>
    </citation>
    <scope>NUCLEOTIDE SEQUENCE</scope>
    <source>
        <strain evidence="11">Brora</strain>
    </source>
</reference>
<dbReference type="GO" id="GO:0000922">
    <property type="term" value="C:spindle pole"/>
    <property type="evidence" value="ECO:0007669"/>
    <property type="project" value="UniProtKB-SubCell"/>
</dbReference>
<dbReference type="AlphaFoldDB" id="T1J9R5"/>
<evidence type="ECO:0000256" key="6">
    <source>
        <dbReference type="ARBA" id="ARBA00023212"/>
    </source>
</evidence>
<dbReference type="GO" id="GO:0005737">
    <property type="term" value="C:cytoplasm"/>
    <property type="evidence" value="ECO:0007669"/>
    <property type="project" value="UniProtKB-SubCell"/>
</dbReference>
<gene>
    <name evidence="8" type="primary">KATNAL2</name>
</gene>
<dbReference type="PROSITE" id="PS50896">
    <property type="entry name" value="LISH"/>
    <property type="match status" value="1"/>
</dbReference>
<dbReference type="GO" id="GO:0008017">
    <property type="term" value="F:microtubule binding"/>
    <property type="evidence" value="ECO:0007669"/>
    <property type="project" value="UniProtKB-UniRule"/>
</dbReference>
<keyword evidence="2 8" id="KW-0963">Cytoplasm</keyword>
<dbReference type="EMBL" id="JH431978">
    <property type="status" value="NOT_ANNOTATED_CDS"/>
    <property type="molecule type" value="Genomic_DNA"/>
</dbReference>
<dbReference type="SMART" id="SM00382">
    <property type="entry name" value="AAA"/>
    <property type="match status" value="1"/>
</dbReference>
<dbReference type="STRING" id="126957.T1J9R5"/>
<keyword evidence="5 8" id="KW-0067">ATP-binding</keyword>
<dbReference type="OMA" id="MKTQGKY"/>
<dbReference type="InterPro" id="IPR003959">
    <property type="entry name" value="ATPase_AAA_core"/>
</dbReference>
<dbReference type="CDD" id="cd19509">
    <property type="entry name" value="RecA-like_VPS4-like"/>
    <property type="match status" value="1"/>
</dbReference>
<evidence type="ECO:0000256" key="3">
    <source>
        <dbReference type="ARBA" id="ARBA00022701"/>
    </source>
</evidence>
<dbReference type="eggNOG" id="KOG0738">
    <property type="taxonomic scope" value="Eukaryota"/>
</dbReference>
<dbReference type="Gene3D" id="1.10.8.60">
    <property type="match status" value="1"/>
</dbReference>
<dbReference type="GO" id="GO:0005874">
    <property type="term" value="C:microtubule"/>
    <property type="evidence" value="ECO:0007669"/>
    <property type="project" value="UniProtKB-KW"/>
</dbReference>
<dbReference type="FunFam" id="3.40.50.300:FF:000434">
    <property type="entry name" value="Katanin p60 ATPase-containing subunit A-like 2"/>
    <property type="match status" value="1"/>
</dbReference>
<dbReference type="Proteomes" id="UP000014500">
    <property type="component" value="Unassembled WGS sequence"/>
</dbReference>
<dbReference type="EC" id="5.6.1.1" evidence="8"/>
<evidence type="ECO:0000256" key="1">
    <source>
        <dbReference type="ARBA" id="ARBA00004647"/>
    </source>
</evidence>
<keyword evidence="3 8" id="KW-0493">Microtubule</keyword>
<accession>T1J9R5</accession>
<proteinExistence type="inferred from homology"/>
<dbReference type="GO" id="GO:0008568">
    <property type="term" value="F:microtubule severing ATPase activity"/>
    <property type="evidence" value="ECO:0007669"/>
    <property type="project" value="UniProtKB-EC"/>
</dbReference>
<evidence type="ECO:0000259" key="9">
    <source>
        <dbReference type="SMART" id="SM00382"/>
    </source>
</evidence>
<keyword evidence="4 8" id="KW-0547">Nucleotide-binding</keyword>
<comment type="catalytic activity">
    <reaction evidence="8">
        <text>n ATP + n H2O + a microtubule = n ADP + n phosphate + (n+1) alpha/beta tubulin heterodimers.</text>
        <dbReference type="EC" id="5.6.1.1"/>
    </reaction>
</comment>
<protein>
    <recommendedName>
        <fullName evidence="8">Katanin p60 ATPase-containing subunit A-like 2</fullName>
        <shortName evidence="8">Katanin p60 subunit A-like 2</shortName>
        <ecNumber evidence="8">5.6.1.1</ecNumber>
    </recommendedName>
    <alternativeName>
        <fullName evidence="8">p60 katanin-like 2</fullName>
    </alternativeName>
</protein>
<sequence length="494" mass="56530">MAEMIDYNSMKINHQTKDYEDQKCMTRKRNLLVLIWEYLKETGYLESAEALQSEVNVDLNRFAVCDNIDLDTILRDFESYYFVRFQKYPRVVKISSDSTDGKIVNSDGKSLKSRSANKITNYDMKLRQRRINSCLPAFSSKSETKNEKEEIPAKQTLCLDGQRLPTVRNNNDKDRTKIKPFDDVMDMENTDSLRLLKPLGLYTKYDDEWKELASAISKDIYQRNPNVKWSDIVGLDEAKHLIKEAVVYPIKYPDIFKGILSPWKGILIYGPPGTGKTLLAKALATECKTTFFNISASSIVSKWRGDSEKLVKILFELARFHAPSTIFIDELDSVMSQRDSGTMVEHEASRRMKTELMVQMDGLNKSDDLVFLLAASNLPWDLDHAILRRLEKRILVDLPDKLARMAMFQKFLPSSIGLGNGTDLNCKLEYNLLSEGSDGYSGAEIILVCKEAAMNKIRKVIDVLEQDKISENDLRKVKFEAIINEDVDKALMKT</sequence>
<comment type="subcellular location">
    <subcellularLocation>
        <location evidence="1 8">Cytoplasm</location>
        <location evidence="1 8">Cytoskeleton</location>
        <location evidence="1 8">Spindle pole</location>
    </subcellularLocation>
    <subcellularLocation>
        <location evidence="8">Cytoplasm</location>
        <location evidence="8">Cytoskeleton</location>
    </subcellularLocation>
    <subcellularLocation>
        <location evidence="8">Cytoplasm</location>
    </subcellularLocation>
    <subcellularLocation>
        <location evidence="8">Cytoplasm</location>
        <location evidence="8">Cytoskeleton</location>
        <location evidence="8">Spindle</location>
    </subcellularLocation>
    <text evidence="8">Localizes within the cytoplasm, partially overlapping with microtubules in interphase and to the mitotic spindle and spindle poles during mitosis.</text>
</comment>
<evidence type="ECO:0000256" key="4">
    <source>
        <dbReference type="ARBA" id="ARBA00022741"/>
    </source>
</evidence>
<evidence type="ECO:0000256" key="7">
    <source>
        <dbReference type="ARBA" id="ARBA00023235"/>
    </source>
</evidence>
<evidence type="ECO:0000313" key="10">
    <source>
        <dbReference type="EnsemblMetazoa" id="SMAR010462-PA"/>
    </source>
</evidence>
<keyword evidence="7 8" id="KW-0413">Isomerase</keyword>
<dbReference type="InterPro" id="IPR003960">
    <property type="entry name" value="ATPase_AAA_CS"/>
</dbReference>
<keyword evidence="6 8" id="KW-0206">Cytoskeleton</keyword>
<evidence type="ECO:0000256" key="2">
    <source>
        <dbReference type="ARBA" id="ARBA00022490"/>
    </source>
</evidence>
<dbReference type="PhylomeDB" id="T1J9R5"/>
<name>T1J9R5_STRMM</name>
<dbReference type="Pfam" id="PF00004">
    <property type="entry name" value="AAA"/>
    <property type="match status" value="1"/>
</dbReference>
<dbReference type="HAMAP" id="MF_03025">
    <property type="entry name" value="Katanin_p60_AL2"/>
    <property type="match status" value="1"/>
</dbReference>
<feature type="domain" description="AAA+ ATPase" evidence="9">
    <location>
        <begin position="262"/>
        <end position="400"/>
    </location>
</feature>
<dbReference type="InterPro" id="IPR003593">
    <property type="entry name" value="AAA+_ATPase"/>
</dbReference>
<comment type="similarity">
    <text evidence="8">Belongs to the AAA ATPase family. Katanin p60 subunit A1 subfamily. A-like 2 sub-subfamily.</text>
</comment>
<dbReference type="GO" id="GO:0051013">
    <property type="term" value="P:microtubule severing"/>
    <property type="evidence" value="ECO:0007669"/>
    <property type="project" value="UniProtKB-UniRule"/>
</dbReference>
<dbReference type="PANTHER" id="PTHR23074">
    <property type="entry name" value="AAA DOMAIN-CONTAINING"/>
    <property type="match status" value="1"/>
</dbReference>
<reference evidence="10" key="2">
    <citation type="submission" date="2015-02" db="UniProtKB">
        <authorList>
            <consortium name="EnsemblMetazoa"/>
        </authorList>
    </citation>
    <scope>IDENTIFICATION</scope>
</reference>
<dbReference type="Gene3D" id="3.40.50.300">
    <property type="entry name" value="P-loop containing nucleotide triphosphate hydrolases"/>
    <property type="match status" value="1"/>
</dbReference>
<evidence type="ECO:0000256" key="8">
    <source>
        <dbReference type="HAMAP-Rule" id="MF_03025"/>
    </source>
</evidence>